<dbReference type="InterPro" id="IPR001731">
    <property type="entry name" value="ALAD"/>
</dbReference>
<keyword evidence="8" id="KW-0627">Porphyrin biosynthesis</keyword>
<accession>A0AAP0B3D4</accession>
<evidence type="ECO:0000313" key="13">
    <source>
        <dbReference type="EMBL" id="KAK8925990.1"/>
    </source>
</evidence>
<dbReference type="GO" id="GO:0005829">
    <property type="term" value="C:cytosol"/>
    <property type="evidence" value="ECO:0007669"/>
    <property type="project" value="TreeGrafter"/>
</dbReference>
<dbReference type="InterPro" id="IPR013785">
    <property type="entry name" value="Aldolase_TIM"/>
</dbReference>
<gene>
    <name evidence="13" type="ORF">KSP39_PZI018181</name>
</gene>
<dbReference type="AlphaFoldDB" id="A0AAP0B3D4"/>
<dbReference type="Proteomes" id="UP001418222">
    <property type="component" value="Unassembled WGS sequence"/>
</dbReference>
<comment type="pathway">
    <text evidence="1">Porphyrin-containing compound metabolism; protoporphyrin-IX biosynthesis; coproporphyrinogen-III from 5-aminolevulinate: step 1/4.</text>
</comment>
<evidence type="ECO:0000256" key="10">
    <source>
        <dbReference type="ARBA" id="ARBA00032837"/>
    </source>
</evidence>
<evidence type="ECO:0000256" key="3">
    <source>
        <dbReference type="ARBA" id="ARBA00012053"/>
    </source>
</evidence>
<dbReference type="EMBL" id="JBBWWQ010000016">
    <property type="protein sequence ID" value="KAK8925990.1"/>
    <property type="molecule type" value="Genomic_DNA"/>
</dbReference>
<dbReference type="EC" id="4.2.1.24" evidence="3"/>
<sequence length="230" mass="25091">MPGCSLLGWRHGLIDEVYKAMDVGVKSFALFPNISSKLKTPTGSEALNEDGLLPRTIRLLKDKYPEIVIYTDASLHPYTLYERDGIVPVNGAGIKDKSLRPLCLQAIAQARAGASVISVSDMIDGSIRAIRDALNAEGFDNVTIMAYTAKVIPGSSNVDIMNIFYQNTYLPIAAYQISGDYMRIKVAGFLKKVDLEISMMTSLSLLSRSGARIIFTYFARLAAAILSGDK</sequence>
<dbReference type="Gene3D" id="3.20.20.70">
    <property type="entry name" value="Aldolase class I"/>
    <property type="match status" value="2"/>
</dbReference>
<keyword evidence="6" id="KW-0149">Chlorophyll biosynthesis</keyword>
<evidence type="ECO:0000313" key="14">
    <source>
        <dbReference type="Proteomes" id="UP001418222"/>
    </source>
</evidence>
<dbReference type="PANTHER" id="PTHR11458:SF0">
    <property type="entry name" value="DELTA-AMINOLEVULINIC ACID DEHYDRATASE"/>
    <property type="match status" value="1"/>
</dbReference>
<keyword evidence="14" id="KW-1185">Reference proteome</keyword>
<dbReference type="GO" id="GO:0015995">
    <property type="term" value="P:chlorophyll biosynthetic process"/>
    <property type="evidence" value="ECO:0007669"/>
    <property type="project" value="UniProtKB-KW"/>
</dbReference>
<evidence type="ECO:0000256" key="9">
    <source>
        <dbReference type="ARBA" id="ARBA00025628"/>
    </source>
</evidence>
<name>A0AAP0B3D4_9ASPA</name>
<keyword evidence="5" id="KW-0350">Heme biosynthesis</keyword>
<comment type="function">
    <text evidence="9">Catalyzes an early step in the biosynthesis of tetrapyrroles. Binds two molecules of 5-aminolevulinate per subunit, each at a distinct site, and catalyzes their condensation to form porphobilinogen.</text>
</comment>
<dbReference type="SUPFAM" id="SSF51569">
    <property type="entry name" value="Aldolase"/>
    <property type="match status" value="1"/>
</dbReference>
<evidence type="ECO:0000256" key="1">
    <source>
        <dbReference type="ARBA" id="ARBA00004694"/>
    </source>
</evidence>
<evidence type="ECO:0000256" key="2">
    <source>
        <dbReference type="ARBA" id="ARBA00008055"/>
    </source>
</evidence>
<proteinExistence type="inferred from homology"/>
<keyword evidence="4" id="KW-0021">Allosteric enzyme</keyword>
<evidence type="ECO:0000256" key="11">
    <source>
        <dbReference type="ARBA" id="ARBA00047651"/>
    </source>
</evidence>
<comment type="similarity">
    <text evidence="2 12">Belongs to the ALAD family.</text>
</comment>
<evidence type="ECO:0000256" key="4">
    <source>
        <dbReference type="ARBA" id="ARBA00022533"/>
    </source>
</evidence>
<comment type="caution">
    <text evidence="13">The sequence shown here is derived from an EMBL/GenBank/DDBJ whole genome shotgun (WGS) entry which is preliminary data.</text>
</comment>
<evidence type="ECO:0000256" key="7">
    <source>
        <dbReference type="ARBA" id="ARBA00023239"/>
    </source>
</evidence>
<evidence type="ECO:0000256" key="5">
    <source>
        <dbReference type="ARBA" id="ARBA00023133"/>
    </source>
</evidence>
<evidence type="ECO:0000256" key="12">
    <source>
        <dbReference type="RuleBase" id="RU004161"/>
    </source>
</evidence>
<evidence type="ECO:0000256" key="6">
    <source>
        <dbReference type="ARBA" id="ARBA00023171"/>
    </source>
</evidence>
<comment type="catalytic activity">
    <reaction evidence="11">
        <text>2 5-aminolevulinate = porphobilinogen + 2 H2O + H(+)</text>
        <dbReference type="Rhea" id="RHEA:24064"/>
        <dbReference type="ChEBI" id="CHEBI:15377"/>
        <dbReference type="ChEBI" id="CHEBI:15378"/>
        <dbReference type="ChEBI" id="CHEBI:58126"/>
        <dbReference type="ChEBI" id="CHEBI:356416"/>
        <dbReference type="EC" id="4.2.1.24"/>
    </reaction>
</comment>
<dbReference type="GO" id="GO:0004655">
    <property type="term" value="F:porphobilinogen synthase activity"/>
    <property type="evidence" value="ECO:0007669"/>
    <property type="project" value="UniProtKB-EC"/>
</dbReference>
<dbReference type="PRINTS" id="PR00144">
    <property type="entry name" value="DALDHYDRTASE"/>
</dbReference>
<reference evidence="13 14" key="1">
    <citation type="journal article" date="2022" name="Nat. Plants">
        <title>Genomes of leafy and leafless Platanthera orchids illuminate the evolution of mycoheterotrophy.</title>
        <authorList>
            <person name="Li M.H."/>
            <person name="Liu K.W."/>
            <person name="Li Z."/>
            <person name="Lu H.C."/>
            <person name="Ye Q.L."/>
            <person name="Zhang D."/>
            <person name="Wang J.Y."/>
            <person name="Li Y.F."/>
            <person name="Zhong Z.M."/>
            <person name="Liu X."/>
            <person name="Yu X."/>
            <person name="Liu D.K."/>
            <person name="Tu X.D."/>
            <person name="Liu B."/>
            <person name="Hao Y."/>
            <person name="Liao X.Y."/>
            <person name="Jiang Y.T."/>
            <person name="Sun W.H."/>
            <person name="Chen J."/>
            <person name="Chen Y.Q."/>
            <person name="Ai Y."/>
            <person name="Zhai J.W."/>
            <person name="Wu S.S."/>
            <person name="Zhou Z."/>
            <person name="Hsiao Y.Y."/>
            <person name="Wu W.L."/>
            <person name="Chen Y.Y."/>
            <person name="Lin Y.F."/>
            <person name="Hsu J.L."/>
            <person name="Li C.Y."/>
            <person name="Wang Z.W."/>
            <person name="Zhao X."/>
            <person name="Zhong W.Y."/>
            <person name="Ma X.K."/>
            <person name="Ma L."/>
            <person name="Huang J."/>
            <person name="Chen G.Z."/>
            <person name="Huang M.Z."/>
            <person name="Huang L."/>
            <person name="Peng D.H."/>
            <person name="Luo Y.B."/>
            <person name="Zou S.Q."/>
            <person name="Chen S.P."/>
            <person name="Lan S."/>
            <person name="Tsai W.C."/>
            <person name="Van de Peer Y."/>
            <person name="Liu Z.J."/>
        </authorList>
    </citation>
    <scope>NUCLEOTIDE SEQUENCE [LARGE SCALE GENOMIC DNA]</scope>
    <source>
        <strain evidence="13">Lor287</strain>
    </source>
</reference>
<keyword evidence="7" id="KW-0456">Lyase</keyword>
<evidence type="ECO:0000256" key="8">
    <source>
        <dbReference type="ARBA" id="ARBA00023244"/>
    </source>
</evidence>
<organism evidence="13 14">
    <name type="scientific">Platanthera zijinensis</name>
    <dbReference type="NCBI Taxonomy" id="2320716"/>
    <lineage>
        <taxon>Eukaryota</taxon>
        <taxon>Viridiplantae</taxon>
        <taxon>Streptophyta</taxon>
        <taxon>Embryophyta</taxon>
        <taxon>Tracheophyta</taxon>
        <taxon>Spermatophyta</taxon>
        <taxon>Magnoliopsida</taxon>
        <taxon>Liliopsida</taxon>
        <taxon>Asparagales</taxon>
        <taxon>Orchidaceae</taxon>
        <taxon>Orchidoideae</taxon>
        <taxon>Orchideae</taxon>
        <taxon>Orchidinae</taxon>
        <taxon>Platanthera</taxon>
    </lineage>
</organism>
<protein>
    <recommendedName>
        <fullName evidence="3">porphobilinogen synthase</fullName>
        <ecNumber evidence="3">4.2.1.24</ecNumber>
    </recommendedName>
    <alternativeName>
        <fullName evidence="10">Porphobilinogen synthase</fullName>
    </alternativeName>
</protein>
<dbReference type="Pfam" id="PF00490">
    <property type="entry name" value="ALAD"/>
    <property type="match status" value="2"/>
</dbReference>
<dbReference type="SMART" id="SM01004">
    <property type="entry name" value="ALAD"/>
    <property type="match status" value="1"/>
</dbReference>
<dbReference type="GO" id="GO:0008270">
    <property type="term" value="F:zinc ion binding"/>
    <property type="evidence" value="ECO:0007669"/>
    <property type="project" value="TreeGrafter"/>
</dbReference>
<dbReference type="GO" id="GO:0006783">
    <property type="term" value="P:heme biosynthetic process"/>
    <property type="evidence" value="ECO:0007669"/>
    <property type="project" value="UniProtKB-KW"/>
</dbReference>
<dbReference type="PANTHER" id="PTHR11458">
    <property type="entry name" value="DELTA-AMINOLEVULINIC ACID DEHYDRATASE"/>
    <property type="match status" value="1"/>
</dbReference>